<feature type="region of interest" description="Disordered" evidence="1">
    <location>
        <begin position="261"/>
        <end position="285"/>
    </location>
</feature>
<keyword evidence="3" id="KW-1185">Reference proteome</keyword>
<dbReference type="Pfam" id="PF01904">
    <property type="entry name" value="DUF72"/>
    <property type="match status" value="1"/>
</dbReference>
<organism evidence="2 3">
    <name type="scientific">Streptosporangium sandarakinum</name>
    <dbReference type="NCBI Taxonomy" id="1260955"/>
    <lineage>
        <taxon>Bacteria</taxon>
        <taxon>Bacillati</taxon>
        <taxon>Actinomycetota</taxon>
        <taxon>Actinomycetes</taxon>
        <taxon>Streptosporangiales</taxon>
        <taxon>Streptosporangiaceae</taxon>
        <taxon>Streptosporangium</taxon>
    </lineage>
</organism>
<dbReference type="InterPro" id="IPR036520">
    <property type="entry name" value="UPF0759_sf"/>
</dbReference>
<comment type="caution">
    <text evidence="2">The sequence shown here is derived from an EMBL/GenBank/DDBJ whole genome shotgun (WGS) entry which is preliminary data.</text>
</comment>
<dbReference type="InterPro" id="IPR002763">
    <property type="entry name" value="DUF72"/>
</dbReference>
<sequence length="285" mass="31726">MMFVGTSGWQYADWRGELYPPGLPQRLWLERYGECFATVENNNCFYRLPARETFEDWAARTPAGFVMAVKASRFLTHVKRLKDPEEPVGRMLAAAGGLGDRLGPVLLQLPPTLRADPGRLDACLRAFPGGVRVAVEPRHPSWWAEPVREVLSAHGAALCWADRLGRPVSPLWRTADWGYLRFHEGRALPRPSYGDAALRSWLRRLDREWGRDRDVYVYFNNDSGGAAVRNAIRYAALARAEGRPVSRTPGAVRDIPAEARGDATEYGGGVYDGTGNGRDHGHGRG</sequence>
<feature type="compositionally biased region" description="Gly residues" evidence="1">
    <location>
        <begin position="266"/>
        <end position="276"/>
    </location>
</feature>
<dbReference type="PANTHER" id="PTHR30348">
    <property type="entry name" value="UNCHARACTERIZED PROTEIN YECE"/>
    <property type="match status" value="1"/>
</dbReference>
<proteinExistence type="predicted"/>
<protein>
    <submittedName>
        <fullName evidence="2">Uncharacterized protein YecE (DUF72 family)</fullName>
    </submittedName>
</protein>
<reference evidence="2 3" key="1">
    <citation type="submission" date="2020-07" db="EMBL/GenBank/DDBJ databases">
        <title>Sequencing the genomes of 1000 actinobacteria strains.</title>
        <authorList>
            <person name="Klenk H.-P."/>
        </authorList>
    </citation>
    <scope>NUCLEOTIDE SEQUENCE [LARGE SCALE GENOMIC DNA]</scope>
    <source>
        <strain evidence="2 3">DSM 45763</strain>
    </source>
</reference>
<dbReference type="Gene3D" id="3.20.20.410">
    <property type="entry name" value="Protein of unknown function UPF0759"/>
    <property type="match status" value="1"/>
</dbReference>
<evidence type="ECO:0000313" key="3">
    <source>
        <dbReference type="Proteomes" id="UP000576393"/>
    </source>
</evidence>
<gene>
    <name evidence="2" type="ORF">HDA43_000198</name>
</gene>
<dbReference type="PANTHER" id="PTHR30348:SF4">
    <property type="entry name" value="DUF72 DOMAIN-CONTAINING PROTEIN"/>
    <property type="match status" value="1"/>
</dbReference>
<dbReference type="Proteomes" id="UP000576393">
    <property type="component" value="Unassembled WGS sequence"/>
</dbReference>
<evidence type="ECO:0000313" key="2">
    <source>
        <dbReference type="EMBL" id="NYF38039.1"/>
    </source>
</evidence>
<accession>A0A852UPD6</accession>
<dbReference type="SUPFAM" id="SSF117396">
    <property type="entry name" value="TM1631-like"/>
    <property type="match status" value="1"/>
</dbReference>
<dbReference type="EMBL" id="JACCCO010000001">
    <property type="protein sequence ID" value="NYF38039.1"/>
    <property type="molecule type" value="Genomic_DNA"/>
</dbReference>
<evidence type="ECO:0000256" key="1">
    <source>
        <dbReference type="SAM" id="MobiDB-lite"/>
    </source>
</evidence>
<dbReference type="RefSeq" id="WP_179817854.1">
    <property type="nucleotide sequence ID" value="NZ_JACCCO010000001.1"/>
</dbReference>
<name>A0A852UPD6_9ACTN</name>
<dbReference type="AlphaFoldDB" id="A0A852UPD6"/>